<dbReference type="GO" id="GO:0009089">
    <property type="term" value="P:lysine biosynthetic process via diaminopimelate"/>
    <property type="evidence" value="ECO:0007669"/>
    <property type="project" value="UniProtKB-UniRule"/>
</dbReference>
<keyword evidence="8" id="KW-0963">Cytoplasm</keyword>
<dbReference type="Gene3D" id="3.10.310.10">
    <property type="entry name" value="Diaminopimelate Epimerase, Chain A, domain 1"/>
    <property type="match status" value="2"/>
</dbReference>
<dbReference type="OrthoDB" id="9805408at2"/>
<organism evidence="10 11">
    <name type="scientific">Marinilabilia salmonicolor</name>
    <dbReference type="NCBI Taxonomy" id="989"/>
    <lineage>
        <taxon>Bacteria</taxon>
        <taxon>Pseudomonadati</taxon>
        <taxon>Bacteroidota</taxon>
        <taxon>Bacteroidia</taxon>
        <taxon>Marinilabiliales</taxon>
        <taxon>Marinilabiliaceae</taxon>
        <taxon>Marinilabilia</taxon>
    </lineage>
</organism>
<feature type="binding site" evidence="8">
    <location>
        <position position="14"/>
    </location>
    <ligand>
        <name>substrate</name>
    </ligand>
</feature>
<evidence type="ECO:0000256" key="5">
    <source>
        <dbReference type="ARBA" id="ARBA00023154"/>
    </source>
</evidence>
<evidence type="ECO:0000256" key="8">
    <source>
        <dbReference type="HAMAP-Rule" id="MF_00197"/>
    </source>
</evidence>
<feature type="active site" description="Proton donor" evidence="8">
    <location>
        <position position="75"/>
    </location>
</feature>
<comment type="similarity">
    <text evidence="2 8">Belongs to the diaminopimelate epimerase family.</text>
</comment>
<keyword evidence="6 8" id="KW-0413">Isomerase</keyword>
<evidence type="ECO:0000256" key="6">
    <source>
        <dbReference type="ARBA" id="ARBA00023235"/>
    </source>
</evidence>
<sequence length="266" mass="28981">MKNIEFYKYQGTGNDFVLVDNREGSFDGDNNELIAALCHRRFGIGADGLMLLETSDKNSFTMRYYNSDGGEATMCGNGGRCIAAFAVHRGVVPEKVYFSFDAVDGVHEAFVDGDMVSLKMIDVAGYEEKQDGLFLDTGSPHFIKFVDNPEVVDVFKEGSFWRNHDVFAPGGTNVNFVGNPDGKEVAMRTFERGVEDETWSCGTGAVASAIATYIRSGAGKCFDMKVPGGKLTVSFDVVKSGGFENVWLKGPAKYVFSGQIDAEPIL</sequence>
<keyword evidence="5 8" id="KW-0457">Lysine biosynthesis</keyword>
<comment type="subunit">
    <text evidence="8">Homodimer.</text>
</comment>
<feature type="binding site" evidence="8">
    <location>
        <begin position="202"/>
        <end position="203"/>
    </location>
    <ligand>
        <name>substrate</name>
    </ligand>
</feature>
<evidence type="ECO:0000256" key="3">
    <source>
        <dbReference type="ARBA" id="ARBA00013080"/>
    </source>
</evidence>
<dbReference type="EC" id="5.1.1.7" evidence="3 8"/>
<evidence type="ECO:0000313" key="11">
    <source>
        <dbReference type="Proteomes" id="UP000252733"/>
    </source>
</evidence>
<dbReference type="GO" id="GO:0008837">
    <property type="term" value="F:diaminopimelate epimerase activity"/>
    <property type="evidence" value="ECO:0007669"/>
    <property type="project" value="UniProtKB-UniRule"/>
</dbReference>
<comment type="function">
    <text evidence="8">Catalyzes the stereoinversion of LL-2,6-diaminopimelate (L,L-DAP) to meso-diaminopimelate (meso-DAP), a precursor of L-lysine and an essential component of the bacterial peptidoglycan.</text>
</comment>
<feature type="site" description="Could be important to modulate the pK values of the two catalytic cysteine residues" evidence="8">
    <location>
        <position position="191"/>
    </location>
</feature>
<dbReference type="NCBIfam" id="TIGR00652">
    <property type="entry name" value="DapF"/>
    <property type="match status" value="1"/>
</dbReference>
<dbReference type="AlphaFoldDB" id="A0A2T0XMS1"/>
<feature type="binding site" evidence="8">
    <location>
        <begin position="76"/>
        <end position="77"/>
    </location>
    <ligand>
        <name>substrate</name>
    </ligand>
</feature>
<evidence type="ECO:0000256" key="1">
    <source>
        <dbReference type="ARBA" id="ARBA00005196"/>
    </source>
</evidence>
<feature type="binding site" evidence="8">
    <location>
        <position position="66"/>
    </location>
    <ligand>
        <name>substrate</name>
    </ligand>
</feature>
<comment type="caution">
    <text evidence="8">Lacks conserved residue(s) required for the propagation of feature annotation.</text>
</comment>
<comment type="pathway">
    <text evidence="1 8">Amino-acid biosynthesis; L-lysine biosynthesis via DAP pathway; DL-2,6-diaminopimelate from LL-2,6-diaminopimelate: step 1/1.</text>
</comment>
<dbReference type="PROSITE" id="PS01326">
    <property type="entry name" value="DAP_EPIMERASE"/>
    <property type="match status" value="1"/>
</dbReference>
<keyword evidence="11" id="KW-1185">Reference proteome</keyword>
<feature type="active site" description="Proton acceptor" evidence="8">
    <location>
        <position position="201"/>
    </location>
</feature>
<protein>
    <recommendedName>
        <fullName evidence="3 8">Diaminopimelate epimerase</fullName>
        <shortName evidence="8">DAP epimerase</shortName>
        <ecNumber evidence="3 8">5.1.1.7</ecNumber>
    </recommendedName>
    <alternativeName>
        <fullName evidence="8">PLP-independent amino acid racemase</fullName>
    </alternativeName>
</protein>
<dbReference type="UniPathway" id="UPA00034">
    <property type="reaction ID" value="UER00025"/>
</dbReference>
<feature type="active site" evidence="9">
    <location>
        <position position="75"/>
    </location>
</feature>
<evidence type="ECO:0000313" key="10">
    <source>
        <dbReference type="EMBL" id="RCW38283.1"/>
    </source>
</evidence>
<feature type="site" description="Could be important to modulate the pK values of the two catalytic cysteine residues" evidence="8">
    <location>
        <position position="141"/>
    </location>
</feature>
<dbReference type="Pfam" id="PF01678">
    <property type="entry name" value="DAP_epimerase"/>
    <property type="match status" value="2"/>
</dbReference>
<comment type="caution">
    <text evidence="10">The sequence shown here is derived from an EMBL/GenBank/DDBJ whole genome shotgun (WGS) entry which is preliminary data.</text>
</comment>
<feature type="binding site" evidence="8">
    <location>
        <begin position="191"/>
        <end position="192"/>
    </location>
    <ligand>
        <name>substrate</name>
    </ligand>
</feature>
<dbReference type="Proteomes" id="UP000252733">
    <property type="component" value="Unassembled WGS sequence"/>
</dbReference>
<dbReference type="PANTHER" id="PTHR31689:SF0">
    <property type="entry name" value="DIAMINOPIMELATE EPIMERASE"/>
    <property type="match status" value="1"/>
</dbReference>
<proteinExistence type="inferred from homology"/>
<evidence type="ECO:0000256" key="7">
    <source>
        <dbReference type="ARBA" id="ARBA00051712"/>
    </source>
</evidence>
<comment type="subcellular location">
    <subcellularLocation>
        <location evidence="8">Cytoplasm</location>
    </subcellularLocation>
</comment>
<dbReference type="InterPro" id="IPR018510">
    <property type="entry name" value="DAP_epimerase_AS"/>
</dbReference>
<evidence type="ECO:0000256" key="2">
    <source>
        <dbReference type="ARBA" id="ARBA00010219"/>
    </source>
</evidence>
<keyword evidence="4 8" id="KW-0028">Amino-acid biosynthesis</keyword>
<comment type="catalytic activity">
    <reaction evidence="7 8">
        <text>(2S,6S)-2,6-diaminopimelate = meso-2,6-diaminopimelate</text>
        <dbReference type="Rhea" id="RHEA:15393"/>
        <dbReference type="ChEBI" id="CHEBI:57609"/>
        <dbReference type="ChEBI" id="CHEBI:57791"/>
        <dbReference type="EC" id="5.1.1.7"/>
    </reaction>
</comment>
<accession>A0A2T0XMS1</accession>
<dbReference type="STRING" id="1168289.GCA_000259075_02993"/>
<evidence type="ECO:0000256" key="9">
    <source>
        <dbReference type="PROSITE-ProRule" id="PRU10125"/>
    </source>
</evidence>
<dbReference type="SUPFAM" id="SSF54506">
    <property type="entry name" value="Diaminopimelate epimerase-like"/>
    <property type="match status" value="2"/>
</dbReference>
<dbReference type="EMBL" id="QPIZ01000004">
    <property type="protein sequence ID" value="RCW38283.1"/>
    <property type="molecule type" value="Genomic_DNA"/>
</dbReference>
<dbReference type="GO" id="GO:0005829">
    <property type="term" value="C:cytosol"/>
    <property type="evidence" value="ECO:0007669"/>
    <property type="project" value="TreeGrafter"/>
</dbReference>
<reference evidence="10 11" key="1">
    <citation type="submission" date="2018-07" db="EMBL/GenBank/DDBJ databases">
        <title>Freshwater and sediment microbial communities from various areas in North America, analyzing microbe dynamics in response to fracking.</title>
        <authorList>
            <person name="Lamendella R."/>
        </authorList>
    </citation>
    <scope>NUCLEOTIDE SEQUENCE [LARGE SCALE GENOMIC DNA]</scope>
    <source>
        <strain evidence="10 11">160A</strain>
    </source>
</reference>
<dbReference type="HAMAP" id="MF_00197">
    <property type="entry name" value="DAP_epimerase"/>
    <property type="match status" value="1"/>
</dbReference>
<dbReference type="InterPro" id="IPR001653">
    <property type="entry name" value="DAP_epimerase_DapF"/>
</dbReference>
<evidence type="ECO:0000256" key="4">
    <source>
        <dbReference type="ARBA" id="ARBA00022605"/>
    </source>
</evidence>
<dbReference type="RefSeq" id="WP_106152733.1">
    <property type="nucleotide sequence ID" value="NZ_PVTS01000006.1"/>
</dbReference>
<name>A0A2T0XMS1_9BACT</name>
<feature type="binding site" evidence="8">
    <location>
        <position position="173"/>
    </location>
    <ligand>
        <name>substrate</name>
    </ligand>
</feature>
<gene>
    <name evidence="8" type="primary">dapF</name>
    <name evidence="10" type="ORF">DFO77_10440</name>
</gene>
<dbReference type="PANTHER" id="PTHR31689">
    <property type="entry name" value="DIAMINOPIMELATE EPIMERASE, CHLOROPLASTIC"/>
    <property type="match status" value="1"/>
</dbReference>